<evidence type="ECO:0000256" key="2">
    <source>
        <dbReference type="SAM" id="MobiDB-lite"/>
    </source>
</evidence>
<dbReference type="EMBL" id="NVVJ01000006">
    <property type="protein sequence ID" value="PCJ27550.1"/>
    <property type="molecule type" value="Genomic_DNA"/>
</dbReference>
<feature type="coiled-coil region" evidence="1">
    <location>
        <begin position="59"/>
        <end position="86"/>
    </location>
</feature>
<keyword evidence="1" id="KW-0175">Coiled coil</keyword>
<proteinExistence type="predicted"/>
<dbReference type="InterPro" id="IPR018636">
    <property type="entry name" value="DUF2058"/>
</dbReference>
<accession>A0A2A5B861</accession>
<evidence type="ECO:0000256" key="1">
    <source>
        <dbReference type="SAM" id="Coils"/>
    </source>
</evidence>
<sequence length="188" mass="21215">MPTSLQDQLKKSGLVDNKKAKKLSRAKHKEEKHARKGKKSSVDPRKVELERVKSEKIARDKQLNQEKNAKAELKALSAQIKQLIEMNIIAKDGEQKFSFSDANKIKHIWVSQAQIERLSHGTIAIVTIAATDNLESKHDKQHVLVPMGVAEKIALRDESAVIFKAEKTKANDEDDPYAAFQIPDDLTW</sequence>
<gene>
    <name evidence="3" type="ORF">COA96_03355</name>
</gene>
<protein>
    <submittedName>
        <fullName evidence="3">Nucleoprotein/polynucleotide-associated enzyme</fullName>
    </submittedName>
</protein>
<dbReference type="AlphaFoldDB" id="A0A2A5B861"/>
<feature type="region of interest" description="Disordered" evidence="2">
    <location>
        <begin position="1"/>
        <end position="47"/>
    </location>
</feature>
<name>A0A2A5B861_9GAMM</name>
<dbReference type="Proteomes" id="UP000218327">
    <property type="component" value="Unassembled WGS sequence"/>
</dbReference>
<reference evidence="4" key="1">
    <citation type="submission" date="2017-08" db="EMBL/GenBank/DDBJ databases">
        <title>A dynamic microbial community with high functional redundancy inhabits the cold, oxic subseafloor aquifer.</title>
        <authorList>
            <person name="Tully B.J."/>
            <person name="Wheat C.G."/>
            <person name="Glazer B.T."/>
            <person name="Huber J.A."/>
        </authorList>
    </citation>
    <scope>NUCLEOTIDE SEQUENCE [LARGE SCALE GENOMIC DNA]</scope>
</reference>
<evidence type="ECO:0000313" key="4">
    <source>
        <dbReference type="Proteomes" id="UP000218327"/>
    </source>
</evidence>
<comment type="caution">
    <text evidence="3">The sequence shown here is derived from an EMBL/GenBank/DDBJ whole genome shotgun (WGS) entry which is preliminary data.</text>
</comment>
<organism evidence="3 4">
    <name type="scientific">SAR86 cluster bacterium</name>
    <dbReference type="NCBI Taxonomy" id="2030880"/>
    <lineage>
        <taxon>Bacteria</taxon>
        <taxon>Pseudomonadati</taxon>
        <taxon>Pseudomonadota</taxon>
        <taxon>Gammaproteobacteria</taxon>
        <taxon>SAR86 cluster</taxon>
    </lineage>
</organism>
<dbReference type="Pfam" id="PF09831">
    <property type="entry name" value="DUF2058"/>
    <property type="match status" value="1"/>
</dbReference>
<evidence type="ECO:0000313" key="3">
    <source>
        <dbReference type="EMBL" id="PCJ27550.1"/>
    </source>
</evidence>